<feature type="transmembrane region" description="Helical" evidence="1">
    <location>
        <begin position="169"/>
        <end position="189"/>
    </location>
</feature>
<accession>A0A845DPX7</accession>
<dbReference type="GO" id="GO:0006508">
    <property type="term" value="P:proteolysis"/>
    <property type="evidence" value="ECO:0007669"/>
    <property type="project" value="UniProtKB-KW"/>
</dbReference>
<feature type="transmembrane region" description="Helical" evidence="1">
    <location>
        <begin position="21"/>
        <end position="39"/>
    </location>
</feature>
<feature type="transmembrane region" description="Helical" evidence="1">
    <location>
        <begin position="59"/>
        <end position="80"/>
    </location>
</feature>
<keyword evidence="1" id="KW-1133">Transmembrane helix</keyword>
<evidence type="ECO:0000259" key="2">
    <source>
        <dbReference type="Pfam" id="PF02517"/>
    </source>
</evidence>
<evidence type="ECO:0000313" key="3">
    <source>
        <dbReference type="EMBL" id="MYL19456.1"/>
    </source>
</evidence>
<feature type="domain" description="CAAX prenyl protease 2/Lysostaphin resistance protein A-like" evidence="2">
    <location>
        <begin position="99"/>
        <end position="182"/>
    </location>
</feature>
<comment type="caution">
    <text evidence="3">The sequence shown here is derived from an EMBL/GenBank/DDBJ whole genome shotgun (WGS) entry which is preliminary data.</text>
</comment>
<gene>
    <name evidence="3" type="ORF">GLW04_06100</name>
</gene>
<organism evidence="3 4">
    <name type="scientific">Halobacillus litoralis</name>
    <dbReference type="NCBI Taxonomy" id="45668"/>
    <lineage>
        <taxon>Bacteria</taxon>
        <taxon>Bacillati</taxon>
        <taxon>Bacillota</taxon>
        <taxon>Bacilli</taxon>
        <taxon>Bacillales</taxon>
        <taxon>Bacillaceae</taxon>
        <taxon>Halobacillus</taxon>
    </lineage>
</organism>
<keyword evidence="3" id="KW-0482">Metalloprotease</keyword>
<evidence type="ECO:0000313" key="4">
    <source>
        <dbReference type="Proteomes" id="UP000460949"/>
    </source>
</evidence>
<keyword evidence="3" id="KW-0378">Hydrolase</keyword>
<name>A0A845DPX7_9BACI</name>
<dbReference type="Proteomes" id="UP000460949">
    <property type="component" value="Unassembled WGS sequence"/>
</dbReference>
<dbReference type="GO" id="GO:0004175">
    <property type="term" value="F:endopeptidase activity"/>
    <property type="evidence" value="ECO:0007669"/>
    <property type="project" value="UniProtKB-ARBA"/>
</dbReference>
<dbReference type="RefSeq" id="WP_160835840.1">
    <property type="nucleotide sequence ID" value="NZ_WMET01000001.1"/>
</dbReference>
<dbReference type="EMBL" id="WMET01000001">
    <property type="protein sequence ID" value="MYL19456.1"/>
    <property type="molecule type" value="Genomic_DNA"/>
</dbReference>
<keyword evidence="3" id="KW-0645">Protease</keyword>
<dbReference type="AlphaFoldDB" id="A0A845DPX7"/>
<evidence type="ECO:0000256" key="1">
    <source>
        <dbReference type="SAM" id="Phobius"/>
    </source>
</evidence>
<feature type="transmembrane region" description="Helical" evidence="1">
    <location>
        <begin position="124"/>
        <end position="140"/>
    </location>
</feature>
<dbReference type="GO" id="GO:0080120">
    <property type="term" value="P:CAAX-box protein maturation"/>
    <property type="evidence" value="ECO:0007669"/>
    <property type="project" value="UniProtKB-ARBA"/>
</dbReference>
<feature type="transmembrane region" description="Helical" evidence="1">
    <location>
        <begin position="147"/>
        <end position="163"/>
    </location>
</feature>
<reference evidence="3 4" key="1">
    <citation type="submission" date="2019-11" db="EMBL/GenBank/DDBJ databases">
        <title>Genome sequences of 17 halophilic strains isolated from different environments.</title>
        <authorList>
            <person name="Furrow R.E."/>
        </authorList>
    </citation>
    <scope>NUCLEOTIDE SEQUENCE [LARGE SCALE GENOMIC DNA]</scope>
    <source>
        <strain evidence="3 4">22511_23_Filter</strain>
    </source>
</reference>
<keyword evidence="1" id="KW-0472">Membrane</keyword>
<protein>
    <submittedName>
        <fullName evidence="3">CPBP family intramembrane metalloprotease</fullName>
    </submittedName>
</protein>
<feature type="transmembrane region" description="Helical" evidence="1">
    <location>
        <begin position="100"/>
        <end position="118"/>
    </location>
</feature>
<proteinExistence type="predicted"/>
<dbReference type="GO" id="GO:0008237">
    <property type="term" value="F:metallopeptidase activity"/>
    <property type="evidence" value="ECO:0007669"/>
    <property type="project" value="UniProtKB-KW"/>
</dbReference>
<keyword evidence="1" id="KW-0812">Transmembrane</keyword>
<dbReference type="InterPro" id="IPR003675">
    <property type="entry name" value="Rce1/LyrA-like_dom"/>
</dbReference>
<sequence length="200" mass="23091">MRNTQQEMIQEMSDKEITFHLLLTQVIILSAAVGLSAFFFDAFLTEWLEQFYTSWQEWWLYGIIPGLIVLLIDLFLMYVLPESTYDDGGVNKRVFANRSLPGIFMITLLVAVSEEMLFRGVVHHEFGYITASVLFAVLHIRYLKRMVLFLSVLFVSFFIGYMYEVTGSLVVTITAHFIIDVVLGVWIRLGKWGEKHASKT</sequence>
<dbReference type="Pfam" id="PF02517">
    <property type="entry name" value="Rce1-like"/>
    <property type="match status" value="1"/>
</dbReference>